<proteinExistence type="predicted"/>
<sequence length="154" mass="15548">MVGATGALRPAVAALRAGGAEVHALARHVDLAGVVPVAVDWHDTAAVRVALEGRELDEALVYAPTAPAASVAALVAAVSGRVVRLLPSAALRPPATLADLAAPDAVRVVLGWARGAGGSRWHTPAEISAAALGALRDGHDTVLGAVRPWSHRPV</sequence>
<reference evidence="1 2" key="1">
    <citation type="submission" date="2016-11" db="EMBL/GenBank/DDBJ databases">
        <authorList>
            <person name="Jaros S."/>
            <person name="Januszkiewicz K."/>
            <person name="Wedrychowicz H."/>
        </authorList>
    </citation>
    <scope>NUCLEOTIDE SEQUENCE [LARGE SCALE GENOMIC DNA]</scope>
    <source>
        <strain evidence="1 2">DSM 45627</strain>
    </source>
</reference>
<dbReference type="Proteomes" id="UP000186132">
    <property type="component" value="Unassembled WGS sequence"/>
</dbReference>
<evidence type="ECO:0008006" key="3">
    <source>
        <dbReference type="Google" id="ProtNLM"/>
    </source>
</evidence>
<dbReference type="AlphaFoldDB" id="A0A1M5CJB0"/>
<dbReference type="STRING" id="1206085.SAMN05443575_0263"/>
<organism evidence="1 2">
    <name type="scientific">Jatrophihabitans endophyticus</name>
    <dbReference type="NCBI Taxonomy" id="1206085"/>
    <lineage>
        <taxon>Bacteria</taxon>
        <taxon>Bacillati</taxon>
        <taxon>Actinomycetota</taxon>
        <taxon>Actinomycetes</taxon>
        <taxon>Jatrophihabitantales</taxon>
        <taxon>Jatrophihabitantaceae</taxon>
        <taxon>Jatrophihabitans</taxon>
    </lineage>
</organism>
<protein>
    <recommendedName>
        <fullName evidence="3">Short chain dehydrogenase</fullName>
    </recommendedName>
</protein>
<accession>A0A1M5CJB0</accession>
<keyword evidence="2" id="KW-1185">Reference proteome</keyword>
<name>A0A1M5CJB0_9ACTN</name>
<gene>
    <name evidence="1" type="ORF">SAMN05443575_0263</name>
</gene>
<evidence type="ECO:0000313" key="2">
    <source>
        <dbReference type="Proteomes" id="UP000186132"/>
    </source>
</evidence>
<dbReference type="EMBL" id="FQVU01000001">
    <property type="protein sequence ID" value="SHF54790.1"/>
    <property type="molecule type" value="Genomic_DNA"/>
</dbReference>
<evidence type="ECO:0000313" key="1">
    <source>
        <dbReference type="EMBL" id="SHF54790.1"/>
    </source>
</evidence>